<dbReference type="HOGENOM" id="CLU_291077_0_0_1"/>
<dbReference type="EMBL" id="ABJB010532173">
    <property type="status" value="NOT_ANNOTATED_CDS"/>
    <property type="molecule type" value="Genomic_DNA"/>
</dbReference>
<dbReference type="Proteomes" id="UP000001555">
    <property type="component" value="Unassembled WGS sequence"/>
</dbReference>
<dbReference type="InterPro" id="IPR013083">
    <property type="entry name" value="Znf_RING/FYVE/PHD"/>
</dbReference>
<dbReference type="PANTHER" id="PTHR46319">
    <property type="entry name" value="ZINC FINGER FYVE DOMAIN-CONTAINING PROTEIN"/>
    <property type="match status" value="1"/>
</dbReference>
<dbReference type="SMART" id="SM01422">
    <property type="entry name" value="SARA"/>
    <property type="match status" value="1"/>
</dbReference>
<reference evidence="7 9" key="1">
    <citation type="submission" date="2008-03" db="EMBL/GenBank/DDBJ databases">
        <title>Annotation of Ixodes scapularis.</title>
        <authorList>
            <consortium name="Ixodes scapularis Genome Project Consortium"/>
            <person name="Caler E."/>
            <person name="Hannick L.I."/>
            <person name="Bidwell S."/>
            <person name="Joardar V."/>
            <person name="Thiagarajan M."/>
            <person name="Amedeo P."/>
            <person name="Galinsky K.J."/>
            <person name="Schobel S."/>
            <person name="Inman J."/>
            <person name="Hostetler J."/>
            <person name="Miller J."/>
            <person name="Hammond M."/>
            <person name="Megy K."/>
            <person name="Lawson D."/>
            <person name="Kodira C."/>
            <person name="Sutton G."/>
            <person name="Meyer J."/>
            <person name="Hill C.A."/>
            <person name="Birren B."/>
            <person name="Nene V."/>
            <person name="Collins F."/>
            <person name="Alarcon-Chaidez F."/>
            <person name="Wikel S."/>
            <person name="Strausberg R."/>
        </authorList>
    </citation>
    <scope>NUCLEOTIDE SEQUENCE [LARGE SCALE GENOMIC DNA]</scope>
    <source>
        <strain evidence="9">Wikel</strain>
        <strain evidence="7">Wikel colony</strain>
    </source>
</reference>
<dbReference type="VEuPathDB" id="VectorBase:ISCP_020654"/>
<dbReference type="CDD" id="cd15729">
    <property type="entry name" value="FYVE_endofin"/>
    <property type="match status" value="1"/>
</dbReference>
<sequence>MNVPNRYSMLDVTVDSRNGYINDSSSQKKPRLNGLPAAKKTKTASLTPAPEPQASRISHNDHVYLKCHSILPNHNGDHSMPPPTSLPSASVAAPPEVTVPAVSPPDVTNAAPTCQTYSWNATSPAQLGSMPNAGADKSAPPTTSFSPNDGHCATPEQEHASEASEPLMLLDSVELSYDGGKSWSSSANGVPPDPPSINLLDLELPASTLPTEGSKLVGESTIKGLAAPLTPLQGNNFEDTKSAADSSSTAVPKATSVGEEKQTTANIGGSPDPSRKGSEVSDVVAENGQVCLFDTKVATTVLPDKVSMSESDAVPKEHLAEPEDEADVGDACAEETEERQAADGESCPAVQENDGGITVSKVTELDTITDAAEAVAVPGSAQVSSCSLTGEATLIAEAASFDDSAINFEPGANISEQELDQLLEEEGAEEEEDSFLPPLSEEEQLLGKVKPFWIPDVDAPVCMLCDVKFTVLKRRHHCRACGKVLCSSCCGHKTQLPCLENREGRVCLPCLTVLQRVAAVERLGGPSPGNPHEYCTRGPPLLQTEAAPPLTVLVPVLRRGPRPDGEAPKQVMFSDGIRPGGDLSEDVDGSLSPLATHRERLSPETNSPNEQVLQERRLVLSDAEGPLPPIALTGGQAKLKLENEADLLALFQDESADPVAFALTRNLHVLVKIVKQECCVKRECWCLSSRGLAAVGQDEVVLLLERLPGEVRLPRDALRLFSTLHGTASRGGAPLGPLGQLPFPEGILGSGDHGGFLLISPGPQCVKGLPLPRPPWLCALLLQRWELPWARLLPLRLLLRLGSEFQTYPCPLVSVRGRPPVYTEVGHTIMNVLLDFRNFQYMLLCLPGLVVHVEGNRMTVRVPRNRYDALARQLEGNEHVLALAANLSPQADGHLLHVTGSSAAEDSTVAVVWVDDDRRINIGVQSCVDGRSLEGVPSVRLRSPTDHCAKGLLVRWTELFLLCSDSPSWGGKPGPQFLQRLLPHLPLLQPLSPLGLRAQLGSDRVGYEAGARGKPLPAVCQEPLDSALVPLLSNARESLDLEMVFHILYQ</sequence>
<feature type="region of interest" description="Disordered" evidence="5">
    <location>
        <begin position="41"/>
        <end position="60"/>
    </location>
</feature>
<feature type="region of interest" description="Disordered" evidence="5">
    <location>
        <begin position="559"/>
        <end position="586"/>
    </location>
</feature>
<dbReference type="GO" id="GO:0016197">
    <property type="term" value="P:endosomal transport"/>
    <property type="evidence" value="ECO:0000318"/>
    <property type="project" value="GO_Central"/>
</dbReference>
<evidence type="ECO:0000313" key="7">
    <source>
        <dbReference type="EMBL" id="EEC01479.1"/>
    </source>
</evidence>
<feature type="domain" description="FYVE-type" evidence="6">
    <location>
        <begin position="456"/>
        <end position="515"/>
    </location>
</feature>
<reference evidence="8" key="2">
    <citation type="submission" date="2020-05" db="UniProtKB">
        <authorList>
            <consortium name="EnsemblMetazoa"/>
        </authorList>
    </citation>
    <scope>IDENTIFICATION</scope>
    <source>
        <strain evidence="8">wikel</strain>
    </source>
</reference>
<dbReference type="SUPFAM" id="SSF57903">
    <property type="entry name" value="FYVE/PHD zinc finger"/>
    <property type="match status" value="1"/>
</dbReference>
<accession>B7P4F7</accession>
<dbReference type="Gene3D" id="3.30.1360.220">
    <property type="entry name" value="Domain of unknown function (DUF3480), N-terminal subdomain"/>
    <property type="match status" value="1"/>
</dbReference>
<keyword evidence="9" id="KW-1185">Reference proteome</keyword>
<evidence type="ECO:0007829" key="10">
    <source>
        <dbReference type="PeptideAtlas" id="B7P4F7"/>
    </source>
</evidence>
<dbReference type="InterPro" id="IPR024608">
    <property type="entry name" value="SARA-like_SBD"/>
</dbReference>
<dbReference type="InterPro" id="IPR017455">
    <property type="entry name" value="Znf_FYVE-rel"/>
</dbReference>
<organism>
    <name type="scientific">Ixodes scapularis</name>
    <name type="common">Black-legged tick</name>
    <name type="synonym">Deer tick</name>
    <dbReference type="NCBI Taxonomy" id="6945"/>
    <lineage>
        <taxon>Eukaryota</taxon>
        <taxon>Metazoa</taxon>
        <taxon>Ecdysozoa</taxon>
        <taxon>Arthropoda</taxon>
        <taxon>Chelicerata</taxon>
        <taxon>Arachnida</taxon>
        <taxon>Acari</taxon>
        <taxon>Parasitiformes</taxon>
        <taxon>Ixodida</taxon>
        <taxon>Ixodoidea</taxon>
        <taxon>Ixodidae</taxon>
        <taxon>Ixodinae</taxon>
        <taxon>Ixodes</taxon>
    </lineage>
</organism>
<dbReference type="EMBL" id="ABJB011130454">
    <property type="status" value="NOT_ANNOTATED_CDS"/>
    <property type="molecule type" value="Genomic_DNA"/>
</dbReference>
<evidence type="ECO:0000256" key="1">
    <source>
        <dbReference type="ARBA" id="ARBA00022723"/>
    </source>
</evidence>
<dbReference type="SMART" id="SM01421">
    <property type="entry name" value="DUF3480"/>
    <property type="match status" value="1"/>
</dbReference>
<feature type="region of interest" description="Disordered" evidence="5">
    <location>
        <begin position="308"/>
        <end position="331"/>
    </location>
</feature>
<feature type="region of interest" description="Disordered" evidence="5">
    <location>
        <begin position="233"/>
        <end position="281"/>
    </location>
</feature>
<dbReference type="InParanoid" id="B7P4F7"/>
<protein>
    <recommendedName>
        <fullName evidence="6">FYVE-type domain-containing protein</fullName>
    </recommendedName>
</protein>
<dbReference type="FunFam" id="3.30.40.10:FF:000084">
    <property type="entry name" value="Zinc finger, FYVE domain-containing 9b"/>
    <property type="match status" value="1"/>
</dbReference>
<gene>
    <name evidence="7" type="ORF">IscW_ISCW015633</name>
</gene>
<dbReference type="Pfam" id="PF01363">
    <property type="entry name" value="FYVE"/>
    <property type="match status" value="1"/>
</dbReference>
<feature type="compositionally biased region" description="Acidic residues" evidence="5">
    <location>
        <begin position="322"/>
        <end position="331"/>
    </location>
</feature>
<evidence type="ECO:0000313" key="9">
    <source>
        <dbReference type="Proteomes" id="UP000001555"/>
    </source>
</evidence>
<dbReference type="AlphaFoldDB" id="B7P4F7"/>
<keyword evidence="1" id="KW-0479">Metal-binding</keyword>
<proteinExistence type="evidence at protein level"/>
<keyword evidence="2 4" id="KW-0863">Zinc-finger</keyword>
<evidence type="ECO:0000256" key="4">
    <source>
        <dbReference type="PROSITE-ProRule" id="PRU00091"/>
    </source>
</evidence>
<dbReference type="GO" id="GO:0031901">
    <property type="term" value="C:early endosome membrane"/>
    <property type="evidence" value="ECO:0000318"/>
    <property type="project" value="GO_Central"/>
</dbReference>
<name>B7P4F7_IXOSC</name>
<dbReference type="Gene3D" id="4.10.720.10">
    <property type="entry name" value="Smad anchor for receptor activation, Smad-binding domain"/>
    <property type="match status" value="1"/>
</dbReference>
<keyword evidence="10" id="KW-1267">Proteomics identification</keyword>
<dbReference type="VEuPathDB" id="VectorBase:ISCW015633"/>
<dbReference type="InterPro" id="IPR000306">
    <property type="entry name" value="Znf_FYVE"/>
</dbReference>
<dbReference type="EnsemblMetazoa" id="ISCW015633-RA">
    <property type="protein sequence ID" value="ISCW015633-PA"/>
    <property type="gene ID" value="ISCW015633"/>
</dbReference>
<dbReference type="Gene3D" id="3.30.500.40">
    <property type="match status" value="1"/>
</dbReference>
<dbReference type="Gene3D" id="3.30.40.10">
    <property type="entry name" value="Zinc/RING finger domain, C3HC4 (zinc finger)"/>
    <property type="match status" value="1"/>
</dbReference>
<dbReference type="STRING" id="6945.B7P4F7"/>
<evidence type="ECO:0000256" key="2">
    <source>
        <dbReference type="ARBA" id="ARBA00022771"/>
    </source>
</evidence>
<evidence type="ECO:0000313" key="8">
    <source>
        <dbReference type="EnsemblMetazoa" id="ISCW015633-PA"/>
    </source>
</evidence>
<feature type="region of interest" description="Disordered" evidence="5">
    <location>
        <begin position="122"/>
        <end position="163"/>
    </location>
</feature>
<evidence type="ECO:0000256" key="3">
    <source>
        <dbReference type="ARBA" id="ARBA00022833"/>
    </source>
</evidence>
<dbReference type="Pfam" id="PF11979">
    <property type="entry name" value="SARA_C"/>
    <property type="match status" value="2"/>
</dbReference>
<dbReference type="SMART" id="SM00064">
    <property type="entry name" value="FYVE"/>
    <property type="match status" value="1"/>
</dbReference>
<keyword evidence="3" id="KW-0862">Zinc</keyword>
<dbReference type="InterPro" id="IPR011011">
    <property type="entry name" value="Znf_FYVE_PHD"/>
</dbReference>
<dbReference type="FunCoup" id="B7P4F7">
    <property type="interactions" value="1209"/>
</dbReference>
<evidence type="ECO:0000259" key="6">
    <source>
        <dbReference type="PROSITE" id="PS50178"/>
    </source>
</evidence>
<dbReference type="PROSITE" id="PS50178">
    <property type="entry name" value="ZF_FYVE"/>
    <property type="match status" value="1"/>
</dbReference>
<dbReference type="EMBL" id="DS635599">
    <property type="protein sequence ID" value="EEC01479.1"/>
    <property type="molecule type" value="Genomic_DNA"/>
</dbReference>
<dbReference type="InterPro" id="IPR022557">
    <property type="entry name" value="SARA-like_C"/>
</dbReference>
<dbReference type="PANTHER" id="PTHR46319:SF3">
    <property type="entry name" value="ZINC FINGER FYVE DOMAIN-CONTAINING PROTEIN"/>
    <property type="match status" value="1"/>
</dbReference>
<dbReference type="GO" id="GO:0008270">
    <property type="term" value="F:zinc ion binding"/>
    <property type="evidence" value="ECO:0007669"/>
    <property type="project" value="UniProtKB-KW"/>
</dbReference>
<dbReference type="InterPro" id="IPR037145">
    <property type="entry name" value="SARA_Smad-bd_sf"/>
</dbReference>
<feature type="region of interest" description="Disordered" evidence="5">
    <location>
        <begin position="69"/>
        <end position="93"/>
    </location>
</feature>
<dbReference type="EMBL" id="ABJB010990082">
    <property type="status" value="NOT_ANNOTATED_CDS"/>
    <property type="molecule type" value="Genomic_DNA"/>
</dbReference>
<evidence type="ECO:0000256" key="5">
    <source>
        <dbReference type="SAM" id="MobiDB-lite"/>
    </source>
</evidence>
<dbReference type="OrthoDB" id="5872154at2759"/>
<dbReference type="EMBL" id="ABJB010474248">
    <property type="status" value="NOT_ANNOTATED_CDS"/>
    <property type="molecule type" value="Genomic_DNA"/>
</dbReference>
<dbReference type="VEuPathDB" id="VectorBase:ISCI015633"/>
<dbReference type="PaxDb" id="6945-B7P4F7"/>